<evidence type="ECO:0000313" key="2">
    <source>
        <dbReference type="EMBL" id="AGS51993.1"/>
    </source>
</evidence>
<dbReference type="AlphaFoldDB" id="A0A806KG79"/>
<feature type="region of interest" description="Disordered" evidence="1">
    <location>
        <begin position="1"/>
        <end position="34"/>
    </location>
</feature>
<dbReference type="Gene3D" id="1.10.1070.20">
    <property type="match status" value="1"/>
</dbReference>
<reference evidence="2" key="1">
    <citation type="submission" date="2012-03" db="EMBL/GenBank/DDBJ databases">
        <title>Functional metagenomics reveals considerable lignocellulase gene clusters in the gut microbiome of a wood-feeding higher termite.</title>
        <authorList>
            <person name="Liu N."/>
        </authorList>
    </citation>
    <scope>NUCLEOTIDE SEQUENCE</scope>
</reference>
<evidence type="ECO:0008006" key="3">
    <source>
        <dbReference type="Google" id="ProtNLM"/>
    </source>
</evidence>
<protein>
    <recommendedName>
        <fullName evidence="3">Protein kinase</fullName>
    </recommendedName>
</protein>
<dbReference type="EMBL" id="JQ844179">
    <property type="protein sequence ID" value="AGS51993.1"/>
    <property type="molecule type" value="Genomic_DNA"/>
</dbReference>
<feature type="compositionally biased region" description="Basic and acidic residues" evidence="1">
    <location>
        <begin position="1"/>
        <end position="30"/>
    </location>
</feature>
<proteinExistence type="predicted"/>
<evidence type="ECO:0000256" key="1">
    <source>
        <dbReference type="SAM" id="MobiDB-lite"/>
    </source>
</evidence>
<accession>A0A806KG79</accession>
<organism evidence="2">
    <name type="scientific">uncultured bacterium contig00006</name>
    <dbReference type="NCBI Taxonomy" id="1181498"/>
    <lineage>
        <taxon>Bacteria</taxon>
        <taxon>environmental samples</taxon>
    </lineage>
</organism>
<name>A0A806KG79_9BACT</name>
<sequence length="422" mass="47703">MWLMRKDAPKPIDGRTKAAKRREQPARSKGEGPMSNQYELRLYDTTLLAFELTAGALGGFEARLTDTGNSRKLLPLDMELSGEGIVKWLERRVIPKNRMFVEEILRSLGLSRNNTKGIIDVCKGLSLNDSYWIVPKGFDGQYADFNLYENRFSEILSLVAYTGVTQSDAAFSTSPELTTDGMLPKGWRFIEGEGIFLYKGGTSGFANSGKEPYCEFYASQVAAAMNLDAVRYDLENWKGILASRCRLFTDIDTAFVPIGRIVKTGGVSAVVGYYDKLGEEYADAVRDMLVFDALIYNEDRHFGNFGLLRDNRTGELTAPAPIFDNGLSLFCYAMPEEYANLDEYAKTRFPAYPNTTFEGICQSFITARQVEKLRRMLGFSFERHPRLNLPEKHLEAIEKHLRKRASRLIELSKTRIKALNPQ</sequence>